<dbReference type="GO" id="GO:0005737">
    <property type="term" value="C:cytoplasm"/>
    <property type="evidence" value="ECO:0000318"/>
    <property type="project" value="GO_Central"/>
</dbReference>
<dbReference type="RefSeq" id="XP_041428252.1">
    <property type="nucleotide sequence ID" value="XM_041572318.1"/>
</dbReference>
<proteinExistence type="inferred from homology"/>
<evidence type="ECO:0000313" key="10">
    <source>
        <dbReference type="RefSeq" id="XP_018084952.1"/>
    </source>
</evidence>
<sequence length="455" mass="52048">MKPCAAIGNLCKLFSLIFSTFTVLYFIYIVLLVKIILHGDTFTSPLIKSAKSEDGACEGDLAKDIIVRLHRSRTCVIAGYLDLRGGRVVRIVGIAHRYEQETLFCSFCFPDANDTVVAELQVHSDHFEFPYGTTDIICNVKGNRVPRYVSINADKAPPTVLKVQNIQQETLPPKFEYNFLVCISALFGSYGNILQFVQSMEMYRMLGAEKVVLYHTDSSSTMKKVLRYYIEKNVLEVIPWPITSFLNVSTGWHYPEHPGELHYYGQTAALNDCIYRHMYRSKFILLNDIDELIVPALHQDWPEMMDFLQRSNVTADIFLFENHVFPTTLQDKRNSRTPTEWSSVPGLNIVHHVSREPNQPDEINPTKMIVNPRSVVSTSVHVALEFTGDQYQVPIDVARLCHYREPKQKDLAKEFLIEDTILAKYESNLVLRVNKVLGEIGLLNSGRKKRRKPPK</sequence>
<comment type="similarity">
    <text evidence="2 8">Belongs to the glycosyltransferase 92 family.</text>
</comment>
<keyword evidence="6 8" id="KW-1133">Transmembrane helix</keyword>
<dbReference type="PANTHER" id="PTHR21461:SF95">
    <property type="entry name" value="GLYCOSYLTRANSFERASE FAMILY 92 PROTEIN"/>
    <property type="match status" value="1"/>
</dbReference>
<organism evidence="10">
    <name type="scientific">Xenopus laevis</name>
    <name type="common">African clawed frog</name>
    <dbReference type="NCBI Taxonomy" id="8355"/>
    <lineage>
        <taxon>Eukaryota</taxon>
        <taxon>Metazoa</taxon>
        <taxon>Chordata</taxon>
        <taxon>Craniata</taxon>
        <taxon>Vertebrata</taxon>
        <taxon>Euteleostomi</taxon>
        <taxon>Amphibia</taxon>
        <taxon>Batrachia</taxon>
        <taxon>Anura</taxon>
        <taxon>Pipoidea</taxon>
        <taxon>Pipidae</taxon>
        <taxon>Xenopodinae</taxon>
        <taxon>Xenopus</taxon>
        <taxon>Xenopus</taxon>
    </lineage>
</organism>
<gene>
    <name evidence="10 11" type="primary">LOC108698172</name>
</gene>
<dbReference type="PaxDb" id="8355-A0A1L8F5Z6"/>
<evidence type="ECO:0000313" key="9">
    <source>
        <dbReference type="Proteomes" id="UP000186698"/>
    </source>
</evidence>
<evidence type="ECO:0000256" key="6">
    <source>
        <dbReference type="ARBA" id="ARBA00022989"/>
    </source>
</evidence>
<dbReference type="InterPro" id="IPR008166">
    <property type="entry name" value="Glyco_transf_92"/>
</dbReference>
<keyword evidence="9" id="KW-1185">Reference proteome</keyword>
<dbReference type="OMA" id="RLCHYRE"/>
<protein>
    <recommendedName>
        <fullName evidence="8">Glycosyltransferase family 92 protein</fullName>
        <ecNumber evidence="8">2.4.1.-</ecNumber>
    </recommendedName>
</protein>
<dbReference type="AlphaFoldDB" id="A0A1L8F5Z6"/>
<keyword evidence="3 8" id="KW-0328">Glycosyltransferase</keyword>
<evidence type="ECO:0000256" key="3">
    <source>
        <dbReference type="ARBA" id="ARBA00022676"/>
    </source>
</evidence>
<dbReference type="RefSeq" id="XP_018084952.1">
    <property type="nucleotide sequence ID" value="XM_018229463.2"/>
</dbReference>
<dbReference type="Pfam" id="PF01697">
    <property type="entry name" value="Glyco_transf_92"/>
    <property type="match status" value="1"/>
</dbReference>
<feature type="transmembrane region" description="Helical" evidence="8">
    <location>
        <begin position="12"/>
        <end position="37"/>
    </location>
</feature>
<keyword evidence="5 8" id="KW-0812">Transmembrane</keyword>
<evidence type="ECO:0000313" key="11">
    <source>
        <dbReference type="RefSeq" id="XP_041428252.1"/>
    </source>
</evidence>
<keyword evidence="7 8" id="KW-0472">Membrane</keyword>
<evidence type="ECO:0000256" key="8">
    <source>
        <dbReference type="RuleBase" id="RU366017"/>
    </source>
</evidence>
<dbReference type="KEGG" id="xla:108698172"/>
<evidence type="ECO:0000256" key="7">
    <source>
        <dbReference type="ARBA" id="ARBA00023136"/>
    </source>
</evidence>
<dbReference type="PANTHER" id="PTHR21461">
    <property type="entry name" value="GLYCOSYLTRANSFERASE FAMILY 92 PROTEIN"/>
    <property type="match status" value="1"/>
</dbReference>
<evidence type="ECO:0000256" key="1">
    <source>
        <dbReference type="ARBA" id="ARBA00004167"/>
    </source>
</evidence>
<evidence type="ECO:0000256" key="4">
    <source>
        <dbReference type="ARBA" id="ARBA00022679"/>
    </source>
</evidence>
<dbReference type="Bgee" id="108698172">
    <property type="expression patterns" value="Expressed in muscle tissue and 11 other cell types or tissues"/>
</dbReference>
<dbReference type="EC" id="2.4.1.-" evidence="8"/>
<dbReference type="Proteomes" id="UP000186698">
    <property type="component" value="Chromosome 8L"/>
</dbReference>
<evidence type="ECO:0000256" key="5">
    <source>
        <dbReference type="ARBA" id="ARBA00022692"/>
    </source>
</evidence>
<dbReference type="GO" id="GO:0016020">
    <property type="term" value="C:membrane"/>
    <property type="evidence" value="ECO:0007669"/>
    <property type="project" value="UniProtKB-SubCell"/>
</dbReference>
<evidence type="ECO:0000256" key="2">
    <source>
        <dbReference type="ARBA" id="ARBA00007647"/>
    </source>
</evidence>
<reference evidence="10" key="1">
    <citation type="submission" date="2022-04" db="UniProtKB">
        <authorList>
            <consortium name="RefSeq"/>
        </authorList>
    </citation>
    <scope>IDENTIFICATION</scope>
    <source>
        <strain evidence="10 11">J_2021</strain>
        <tissue evidence="10 11">Erythrocytes</tissue>
    </source>
</reference>
<name>A0A1L8F5Z6_XENLA</name>
<dbReference type="GO" id="GO:0016757">
    <property type="term" value="F:glycosyltransferase activity"/>
    <property type="evidence" value="ECO:0000318"/>
    <property type="project" value="GO_Central"/>
</dbReference>
<dbReference type="OrthoDB" id="2526284at2759"/>
<keyword evidence="4 8" id="KW-0808">Transferase</keyword>
<accession>A0A1L8F5Z6</accession>
<dbReference type="GeneID" id="108698172"/>
<comment type="subcellular location">
    <subcellularLocation>
        <location evidence="1">Membrane</location>
        <topology evidence="1">Single-pass membrane protein</topology>
    </subcellularLocation>
</comment>